<keyword evidence="4" id="KW-0349">Heme</keyword>
<dbReference type="Gene3D" id="1.10.420.10">
    <property type="entry name" value="Peroxidase, domain 2"/>
    <property type="match status" value="1"/>
</dbReference>
<gene>
    <name evidence="11" type="ORF">BCV69DRAFT_252475</name>
</gene>
<dbReference type="InterPro" id="IPR002016">
    <property type="entry name" value="Haem_peroxidase"/>
</dbReference>
<keyword evidence="7" id="KW-0408">Iron</keyword>
<feature type="compositionally biased region" description="Basic and acidic residues" evidence="9">
    <location>
        <begin position="298"/>
        <end position="307"/>
    </location>
</feature>
<dbReference type="FunFam" id="1.10.420.10:FF:000009">
    <property type="entry name" value="Ascorbate peroxidase"/>
    <property type="match status" value="1"/>
</dbReference>
<evidence type="ECO:0000256" key="6">
    <source>
        <dbReference type="ARBA" id="ARBA00023002"/>
    </source>
</evidence>
<dbReference type="RefSeq" id="XP_025345735.1">
    <property type="nucleotide sequence ID" value="XM_025490474.1"/>
</dbReference>
<evidence type="ECO:0000256" key="8">
    <source>
        <dbReference type="RuleBase" id="RU363051"/>
    </source>
</evidence>
<dbReference type="STRING" id="1684307.A0A316U6I6"/>
<dbReference type="AlphaFoldDB" id="A0A316U6I6"/>
<evidence type="ECO:0000259" key="10">
    <source>
        <dbReference type="PROSITE" id="PS50873"/>
    </source>
</evidence>
<dbReference type="SUPFAM" id="SSF48113">
    <property type="entry name" value="Heme-dependent peroxidases"/>
    <property type="match status" value="1"/>
</dbReference>
<accession>A0A316U6I6</accession>
<keyword evidence="6 8" id="KW-0560">Oxidoreductase</keyword>
<dbReference type="PANTHER" id="PTHR31356">
    <property type="entry name" value="THYLAKOID LUMENAL 29 KDA PROTEIN, CHLOROPLASTIC-RELATED"/>
    <property type="match status" value="1"/>
</dbReference>
<dbReference type="EMBL" id="KZ819335">
    <property type="protein sequence ID" value="PWN18575.1"/>
    <property type="molecule type" value="Genomic_DNA"/>
</dbReference>
<comment type="similarity">
    <text evidence="2">Belongs to the peroxidase family. Cytochrome c peroxidase subfamily.</text>
</comment>
<organism evidence="11 12">
    <name type="scientific">Pseudomicrostroma glucosiphilum</name>
    <dbReference type="NCBI Taxonomy" id="1684307"/>
    <lineage>
        <taxon>Eukaryota</taxon>
        <taxon>Fungi</taxon>
        <taxon>Dikarya</taxon>
        <taxon>Basidiomycota</taxon>
        <taxon>Ustilaginomycotina</taxon>
        <taxon>Exobasidiomycetes</taxon>
        <taxon>Microstromatales</taxon>
        <taxon>Microstromatales incertae sedis</taxon>
        <taxon>Pseudomicrostroma</taxon>
    </lineage>
</organism>
<comment type="function">
    <text evidence="1">Destroys radicals which are normally produced within the cells and which are toxic to biological systems.</text>
</comment>
<evidence type="ECO:0000256" key="9">
    <source>
        <dbReference type="SAM" id="MobiDB-lite"/>
    </source>
</evidence>
<dbReference type="Gene3D" id="1.10.520.10">
    <property type="match status" value="1"/>
</dbReference>
<reference evidence="11 12" key="1">
    <citation type="journal article" date="2018" name="Mol. Biol. Evol.">
        <title>Broad Genomic Sampling Reveals a Smut Pathogenic Ancestry of the Fungal Clade Ustilaginomycotina.</title>
        <authorList>
            <person name="Kijpornyongpan T."/>
            <person name="Mondo S.J."/>
            <person name="Barry K."/>
            <person name="Sandor L."/>
            <person name="Lee J."/>
            <person name="Lipzen A."/>
            <person name="Pangilinan J."/>
            <person name="LaButti K."/>
            <person name="Hainaut M."/>
            <person name="Henrissat B."/>
            <person name="Grigoriev I.V."/>
            <person name="Spatafora J.W."/>
            <person name="Aime M.C."/>
        </authorList>
    </citation>
    <scope>NUCLEOTIDE SEQUENCE [LARGE SCALE GENOMIC DNA]</scope>
    <source>
        <strain evidence="11 12">MCA 4718</strain>
    </source>
</reference>
<feature type="domain" description="Plant heme peroxidase family profile" evidence="10">
    <location>
        <begin position="77"/>
        <end position="290"/>
    </location>
</feature>
<evidence type="ECO:0000256" key="7">
    <source>
        <dbReference type="ARBA" id="ARBA00023004"/>
    </source>
</evidence>
<sequence>MSVQENHQLSGDFDKVRDDIMAILKMKDYDDGSIGPVLVRLAWHSSGTYCKETDTGGSNGAGMRYESEGGDPANAGLQHARTFLEPIKEKHPWITYADLWTLAGCVAIKAMGGPDVPWKAGRSDFADESLNPPRGRLPDGAQAADHLRHIFYRMGFNDQEIVALSGAHNLGRCHTDRSGFDGAWVVQPTRFSNQYYKLLMKLDWQKKKLSNESAEKGASWQWVAQAPGADEDEPPLMMLPTDHSLIEDDSFRPWVEKYAEDRDAFFKDFSAVFAKLVELGVYRGEDGIARFSHLEKGKYDSAPKKSDSPGAKGSGDGLAEPAAKENEKGIPQARAKL</sequence>
<evidence type="ECO:0000256" key="5">
    <source>
        <dbReference type="ARBA" id="ARBA00022723"/>
    </source>
</evidence>
<dbReference type="GO" id="GO:0046872">
    <property type="term" value="F:metal ion binding"/>
    <property type="evidence" value="ECO:0007669"/>
    <property type="project" value="UniProtKB-UniRule"/>
</dbReference>
<evidence type="ECO:0000256" key="3">
    <source>
        <dbReference type="ARBA" id="ARBA00022559"/>
    </source>
</evidence>
<dbReference type="InterPro" id="IPR002207">
    <property type="entry name" value="Peroxidase_I"/>
</dbReference>
<dbReference type="Pfam" id="PF00141">
    <property type="entry name" value="peroxidase"/>
    <property type="match status" value="1"/>
</dbReference>
<protein>
    <recommendedName>
        <fullName evidence="8">Peroxidase</fullName>
        <ecNumber evidence="8">1.11.1.-</ecNumber>
    </recommendedName>
</protein>
<evidence type="ECO:0000313" key="12">
    <source>
        <dbReference type="Proteomes" id="UP000245942"/>
    </source>
</evidence>
<dbReference type="GeneID" id="37012208"/>
<dbReference type="EC" id="1.11.1.-" evidence="8"/>
<name>A0A316U6I6_9BASI</name>
<dbReference type="InterPro" id="IPR044831">
    <property type="entry name" value="Ccp1-like"/>
</dbReference>
<dbReference type="GO" id="GO:0000302">
    <property type="term" value="P:response to reactive oxygen species"/>
    <property type="evidence" value="ECO:0007669"/>
    <property type="project" value="TreeGrafter"/>
</dbReference>
<dbReference type="CDD" id="cd00691">
    <property type="entry name" value="ascorbate_peroxidase"/>
    <property type="match status" value="1"/>
</dbReference>
<dbReference type="PRINTS" id="PR00458">
    <property type="entry name" value="PEROXIDASE"/>
</dbReference>
<dbReference type="Proteomes" id="UP000245942">
    <property type="component" value="Unassembled WGS sequence"/>
</dbReference>
<dbReference type="PANTHER" id="PTHR31356:SF36">
    <property type="entry name" value="L-ASCORBATE PEROXIDASE 3"/>
    <property type="match status" value="1"/>
</dbReference>
<keyword evidence="3 8" id="KW-0575">Peroxidase</keyword>
<proteinExistence type="inferred from homology"/>
<dbReference type="GO" id="GO:0020037">
    <property type="term" value="F:heme binding"/>
    <property type="evidence" value="ECO:0007669"/>
    <property type="project" value="UniProtKB-UniRule"/>
</dbReference>
<evidence type="ECO:0000313" key="11">
    <source>
        <dbReference type="EMBL" id="PWN18575.1"/>
    </source>
</evidence>
<dbReference type="OrthoDB" id="2859658at2759"/>
<evidence type="ECO:0000256" key="2">
    <source>
        <dbReference type="ARBA" id="ARBA00005997"/>
    </source>
</evidence>
<dbReference type="PROSITE" id="PS00436">
    <property type="entry name" value="PEROXIDASE_2"/>
    <property type="match status" value="1"/>
</dbReference>
<dbReference type="PROSITE" id="PS50873">
    <property type="entry name" value="PEROXIDASE_4"/>
    <property type="match status" value="1"/>
</dbReference>
<evidence type="ECO:0000256" key="1">
    <source>
        <dbReference type="ARBA" id="ARBA00003917"/>
    </source>
</evidence>
<dbReference type="FunFam" id="1.10.520.10:FF:000005">
    <property type="entry name" value="Cytochrome c peroxidase"/>
    <property type="match status" value="1"/>
</dbReference>
<keyword evidence="12" id="KW-1185">Reference proteome</keyword>
<dbReference type="GO" id="GO:0034599">
    <property type="term" value="P:cellular response to oxidative stress"/>
    <property type="evidence" value="ECO:0007669"/>
    <property type="project" value="InterPro"/>
</dbReference>
<dbReference type="PRINTS" id="PR00459">
    <property type="entry name" value="ASPEROXIDASE"/>
</dbReference>
<dbReference type="InterPro" id="IPR019794">
    <property type="entry name" value="Peroxidases_AS"/>
</dbReference>
<dbReference type="GO" id="GO:0042744">
    <property type="term" value="P:hydrogen peroxide catabolic process"/>
    <property type="evidence" value="ECO:0007669"/>
    <property type="project" value="TreeGrafter"/>
</dbReference>
<dbReference type="GO" id="GO:0004601">
    <property type="term" value="F:peroxidase activity"/>
    <property type="evidence" value="ECO:0007669"/>
    <property type="project" value="UniProtKB-KW"/>
</dbReference>
<evidence type="ECO:0000256" key="4">
    <source>
        <dbReference type="ARBA" id="ARBA00022617"/>
    </source>
</evidence>
<dbReference type="InterPro" id="IPR010255">
    <property type="entry name" value="Haem_peroxidase_sf"/>
</dbReference>
<feature type="region of interest" description="Disordered" evidence="9">
    <location>
        <begin position="298"/>
        <end position="337"/>
    </location>
</feature>
<keyword evidence="5" id="KW-0479">Metal-binding</keyword>